<dbReference type="SMART" id="SM00028">
    <property type="entry name" value="TPR"/>
    <property type="match status" value="3"/>
</dbReference>
<dbReference type="InterPro" id="IPR036388">
    <property type="entry name" value="WH-like_DNA-bd_sf"/>
</dbReference>
<dbReference type="InterPro" id="IPR001867">
    <property type="entry name" value="OmpR/PhoB-type_DNA-bd"/>
</dbReference>
<keyword evidence="6" id="KW-1185">Reference proteome</keyword>
<keyword evidence="1 3" id="KW-0238">DNA-binding</keyword>
<dbReference type="PROSITE" id="PS50005">
    <property type="entry name" value="TPR"/>
    <property type="match status" value="1"/>
</dbReference>
<dbReference type="RefSeq" id="WP_068730719.1">
    <property type="nucleotide sequence ID" value="NZ_LVYV01000002.1"/>
</dbReference>
<dbReference type="GO" id="GO:0003677">
    <property type="term" value="F:DNA binding"/>
    <property type="evidence" value="ECO:0007669"/>
    <property type="project" value="UniProtKB-UniRule"/>
</dbReference>
<dbReference type="GO" id="GO:0006355">
    <property type="term" value="P:regulation of DNA-templated transcription"/>
    <property type="evidence" value="ECO:0007669"/>
    <property type="project" value="InterPro"/>
</dbReference>
<dbReference type="PANTHER" id="PTHR12558">
    <property type="entry name" value="CELL DIVISION CYCLE 16,23,27"/>
    <property type="match status" value="1"/>
</dbReference>
<dbReference type="CDD" id="cd00383">
    <property type="entry name" value="trans_reg_C"/>
    <property type="match status" value="1"/>
</dbReference>
<dbReference type="Gene3D" id="1.25.40.10">
    <property type="entry name" value="Tetratricopeptide repeat domain"/>
    <property type="match status" value="1"/>
</dbReference>
<dbReference type="Gene3D" id="3.40.50.10070">
    <property type="entry name" value="TolB, N-terminal domain"/>
    <property type="match status" value="1"/>
</dbReference>
<dbReference type="STRING" id="943830.A4A58_20235"/>
<dbReference type="EMBL" id="LVYV01000002">
    <property type="protein sequence ID" value="KZD24890.1"/>
    <property type="molecule type" value="Genomic_DNA"/>
</dbReference>
<dbReference type="AlphaFoldDB" id="A0A164AJ27"/>
<reference evidence="5 6" key="1">
    <citation type="submission" date="2016-03" db="EMBL/GenBank/DDBJ databases">
        <title>Microsymbionts genomes from the relict species Vavilovia formosa (Stev.) Fed.</title>
        <authorList>
            <person name="Kopat V."/>
            <person name="Chirak E."/>
            <person name="Kimeklis A."/>
            <person name="Andronov E."/>
        </authorList>
    </citation>
    <scope>NUCLEOTIDE SEQUENCE [LARGE SCALE GENOMIC DNA]</scope>
    <source>
        <strain evidence="5 6">Vaf07</strain>
    </source>
</reference>
<dbReference type="OrthoDB" id="9807521at2"/>
<dbReference type="Pfam" id="PF00486">
    <property type="entry name" value="Trans_reg_C"/>
    <property type="match status" value="1"/>
</dbReference>
<dbReference type="Proteomes" id="UP000076574">
    <property type="component" value="Unassembled WGS sequence"/>
</dbReference>
<organism evidence="5 6">
    <name type="scientific">Tardiphaga robiniae</name>
    <dbReference type="NCBI Taxonomy" id="943830"/>
    <lineage>
        <taxon>Bacteria</taxon>
        <taxon>Pseudomonadati</taxon>
        <taxon>Pseudomonadota</taxon>
        <taxon>Alphaproteobacteria</taxon>
        <taxon>Hyphomicrobiales</taxon>
        <taxon>Nitrobacteraceae</taxon>
        <taxon>Tardiphaga</taxon>
    </lineage>
</organism>
<dbReference type="InterPro" id="IPR016032">
    <property type="entry name" value="Sig_transdc_resp-reg_C-effctor"/>
</dbReference>
<dbReference type="InterPro" id="IPR019734">
    <property type="entry name" value="TPR_rpt"/>
</dbReference>
<comment type="caution">
    <text evidence="5">The sequence shown here is derived from an EMBL/GenBank/DDBJ whole genome shotgun (WGS) entry which is preliminary data.</text>
</comment>
<protein>
    <submittedName>
        <fullName evidence="5">CadC-family transcriptional regulator</fullName>
    </submittedName>
</protein>
<dbReference type="Pfam" id="PF13181">
    <property type="entry name" value="TPR_8"/>
    <property type="match status" value="1"/>
</dbReference>
<evidence type="ECO:0000256" key="1">
    <source>
        <dbReference type="ARBA" id="ARBA00023125"/>
    </source>
</evidence>
<dbReference type="SMART" id="SM00862">
    <property type="entry name" value="Trans_reg_C"/>
    <property type="match status" value="1"/>
</dbReference>
<feature type="domain" description="OmpR/PhoB-type" evidence="4">
    <location>
        <begin position="1"/>
        <end position="98"/>
    </location>
</feature>
<dbReference type="PROSITE" id="PS51755">
    <property type="entry name" value="OMPR_PHOB"/>
    <property type="match status" value="1"/>
</dbReference>
<evidence type="ECO:0000259" key="4">
    <source>
        <dbReference type="PROSITE" id="PS51755"/>
    </source>
</evidence>
<evidence type="ECO:0000256" key="3">
    <source>
        <dbReference type="PROSITE-ProRule" id="PRU01091"/>
    </source>
</evidence>
<proteinExistence type="predicted"/>
<dbReference type="GO" id="GO:0000160">
    <property type="term" value="P:phosphorelay signal transduction system"/>
    <property type="evidence" value="ECO:0007669"/>
    <property type="project" value="InterPro"/>
</dbReference>
<keyword evidence="2" id="KW-0802">TPR repeat</keyword>
<feature type="DNA-binding region" description="OmpR/PhoB-type" evidence="3">
    <location>
        <begin position="1"/>
        <end position="98"/>
    </location>
</feature>
<dbReference type="PANTHER" id="PTHR12558:SF33">
    <property type="entry name" value="BLL7664 PROTEIN"/>
    <property type="match status" value="1"/>
</dbReference>
<gene>
    <name evidence="5" type="ORF">A4A58_20235</name>
</gene>
<dbReference type="Gene3D" id="1.10.10.10">
    <property type="entry name" value="Winged helix-like DNA-binding domain superfamily/Winged helix DNA-binding domain"/>
    <property type="match status" value="1"/>
</dbReference>
<feature type="repeat" description="TPR" evidence="2">
    <location>
        <begin position="392"/>
        <end position="425"/>
    </location>
</feature>
<evidence type="ECO:0000313" key="5">
    <source>
        <dbReference type="EMBL" id="KZD24890.1"/>
    </source>
</evidence>
<dbReference type="SUPFAM" id="SSF48452">
    <property type="entry name" value="TPR-like"/>
    <property type="match status" value="1"/>
</dbReference>
<evidence type="ECO:0000256" key="2">
    <source>
        <dbReference type="PROSITE-ProRule" id="PRU00339"/>
    </source>
</evidence>
<dbReference type="SUPFAM" id="SSF46894">
    <property type="entry name" value="C-terminal effector domain of the bipartite response regulators"/>
    <property type="match status" value="1"/>
</dbReference>
<dbReference type="Pfam" id="PF13432">
    <property type="entry name" value="TPR_16"/>
    <property type="match status" value="1"/>
</dbReference>
<sequence>MPYLFAGYVLDPDRRELSHGSDKVAITPQAFDLLLHLVQNRDHVVSKDALLDAVWAGRIVSESTLASHINAVRKALGDSGDEQRLLKTVARKGFRFVGDVTETAMPARSDAAVADHATSTVNPDAALTLPDRPSIAVLPFLNLSGDPQQDYFVDGMVEDIILALSRLRWLFVIARNSSFTFKGRAVDVRQVGRELGVRYVLEGSVRRVANRVRITGQLVDTTTGMHLWGERFESVVDDIFDLQDQVTESVVGAIAPQLEFAEIERAKRKPTESLDAYDYYLRGLANFHVSTRDGIDAALANFYKAIELDPDFAAAYGMAAGCFYWRKMNRWLSDRVADGREAARLAERAVTLGKNDAVALTRGGHAWPHFGGDLHACVAYVDRALVLNPNLSTIWYLGGYQRVSLGEHDEAIAYFSRAMRLSPLDPETFQMHTGIAMSHLYSRRFDVALDCLREASREVPNILRVAAFQAAAHALGGRMEEAREAMGHVRRLDPTLRLSNIDDWLLVRRPQDFALASEGLRKAGLPE</sequence>
<accession>A0A164AJ27</accession>
<name>A0A164AJ27_9BRAD</name>
<evidence type="ECO:0000313" key="6">
    <source>
        <dbReference type="Proteomes" id="UP000076574"/>
    </source>
</evidence>
<dbReference type="InterPro" id="IPR011990">
    <property type="entry name" value="TPR-like_helical_dom_sf"/>
</dbReference>